<reference evidence="2 3" key="1">
    <citation type="submission" date="2016-11" db="EMBL/GenBank/DDBJ databases">
        <authorList>
            <person name="Jaros S."/>
            <person name="Januszkiewicz K."/>
            <person name="Wedrychowicz H."/>
        </authorList>
    </citation>
    <scope>NUCLEOTIDE SEQUENCE [LARGE SCALE GENOMIC DNA]</scope>
    <source>
        <strain evidence="2 3">OK807</strain>
    </source>
</reference>
<sequence>MSDHSRPSAGTGAAVIGLDLGGMKIAAALLGPDARPLSARISGMPFTVSGMAAGLSSLFSWAGVRRRRPR</sequence>
<keyword evidence="1" id="KW-0472">Membrane</keyword>
<dbReference type="OrthoDB" id="9810372at2"/>
<dbReference type="EMBL" id="FPJO01000009">
    <property type="protein sequence ID" value="SFY03380.1"/>
    <property type="molecule type" value="Genomic_DNA"/>
</dbReference>
<feature type="transmembrane region" description="Helical" evidence="1">
    <location>
        <begin position="43"/>
        <end position="64"/>
    </location>
</feature>
<protein>
    <submittedName>
        <fullName evidence="2">PEP-CTERM protein-sorting domain-containing protein</fullName>
    </submittedName>
</protein>
<dbReference type="RefSeq" id="WP_072486246.1">
    <property type="nucleotide sequence ID" value="NZ_CP108276.1"/>
</dbReference>
<proteinExistence type="predicted"/>
<accession>A0A1K2BZ32</accession>
<dbReference type="AlphaFoldDB" id="A0A1K2BZ32"/>
<evidence type="ECO:0000313" key="2">
    <source>
        <dbReference type="EMBL" id="SFY03380.1"/>
    </source>
</evidence>
<name>A0A1K2BZ32_STRAR</name>
<keyword evidence="1" id="KW-0812">Transmembrane</keyword>
<keyword evidence="1" id="KW-1133">Transmembrane helix</keyword>
<evidence type="ECO:0000313" key="3">
    <source>
        <dbReference type="Proteomes" id="UP000181909"/>
    </source>
</evidence>
<organism evidence="2 3">
    <name type="scientific">Streptomyces atratus</name>
    <dbReference type="NCBI Taxonomy" id="1893"/>
    <lineage>
        <taxon>Bacteria</taxon>
        <taxon>Bacillati</taxon>
        <taxon>Actinomycetota</taxon>
        <taxon>Actinomycetes</taxon>
        <taxon>Kitasatosporales</taxon>
        <taxon>Streptomycetaceae</taxon>
        <taxon>Streptomyces</taxon>
    </lineage>
</organism>
<evidence type="ECO:0000256" key="1">
    <source>
        <dbReference type="SAM" id="Phobius"/>
    </source>
</evidence>
<feature type="transmembrane region" description="Helical" evidence="1">
    <location>
        <begin position="12"/>
        <end position="31"/>
    </location>
</feature>
<gene>
    <name evidence="2" type="ORF">SAMN02787144_1009236</name>
</gene>
<dbReference type="Proteomes" id="UP000181909">
    <property type="component" value="Unassembled WGS sequence"/>
</dbReference>